<dbReference type="PROSITE" id="PS51782">
    <property type="entry name" value="LYSM"/>
    <property type="match status" value="1"/>
</dbReference>
<evidence type="ECO:0000259" key="4">
    <source>
        <dbReference type="PROSITE" id="PS51782"/>
    </source>
</evidence>
<dbReference type="InterPro" id="IPR007055">
    <property type="entry name" value="BON_dom"/>
</dbReference>
<organism evidence="5 6">
    <name type="scientific">Acinetobacter lwoffii</name>
    <dbReference type="NCBI Taxonomy" id="28090"/>
    <lineage>
        <taxon>Bacteria</taxon>
        <taxon>Pseudomonadati</taxon>
        <taxon>Pseudomonadota</taxon>
        <taxon>Gammaproteobacteria</taxon>
        <taxon>Moraxellales</taxon>
        <taxon>Moraxellaceae</taxon>
        <taxon>Acinetobacter</taxon>
    </lineage>
</organism>
<protein>
    <recommendedName>
        <fullName evidence="3">Potassium binding protein Kbp</fullName>
    </recommendedName>
</protein>
<dbReference type="Proteomes" id="UP000787156">
    <property type="component" value="Unassembled WGS sequence"/>
</dbReference>
<dbReference type="SUPFAM" id="SSF54106">
    <property type="entry name" value="LysM domain"/>
    <property type="match status" value="1"/>
</dbReference>
<gene>
    <name evidence="5" type="primary">lysM</name>
    <name evidence="5" type="ORF">K8V79_10055</name>
</gene>
<dbReference type="GO" id="GO:0005737">
    <property type="term" value="C:cytoplasm"/>
    <property type="evidence" value="ECO:0007669"/>
    <property type="project" value="UniProtKB-SubCell"/>
</dbReference>
<evidence type="ECO:0000256" key="1">
    <source>
        <dbReference type="ARBA" id="ARBA00004496"/>
    </source>
</evidence>
<keyword evidence="2" id="KW-0963">Cytoplasm</keyword>
<evidence type="ECO:0000256" key="2">
    <source>
        <dbReference type="ARBA" id="ARBA00022490"/>
    </source>
</evidence>
<dbReference type="AlphaFoldDB" id="A0A9D2ZZX7"/>
<name>A0A9D2ZZX7_ACILW</name>
<dbReference type="PANTHER" id="PTHR34700:SF8">
    <property type="entry name" value="POTASSIUM BINDING PROTEIN KBP"/>
    <property type="match status" value="1"/>
</dbReference>
<evidence type="ECO:0000256" key="3">
    <source>
        <dbReference type="ARBA" id="ARBA00072219"/>
    </source>
</evidence>
<comment type="caution">
    <text evidence="5">The sequence shown here is derived from an EMBL/GenBank/DDBJ whole genome shotgun (WGS) entry which is preliminary data.</text>
</comment>
<proteinExistence type="predicted"/>
<reference evidence="5" key="2">
    <citation type="submission" date="2021-09" db="EMBL/GenBank/DDBJ databases">
        <authorList>
            <person name="Gilroy R."/>
        </authorList>
    </citation>
    <scope>NUCLEOTIDE SEQUENCE</scope>
    <source>
        <strain evidence="5">CHK135-1449</strain>
    </source>
</reference>
<sequence length="159" mass="17091">MGIFDFVKGIGKKNTAAAEPQQTTPQAAAAEPSAQEVANKLLGHVKSLGLPISGLSISYNSTTDLATVRGEVQSQADREKIILAVGNIDHVAQVDDQLTVSNPEAESKFYTVKSGDTLSKISKDFYGDANQYNKIFQANRPLLKDADDIFPGQVLRIPT</sequence>
<comment type="subcellular location">
    <subcellularLocation>
        <location evidence="1">Cytoplasm</location>
    </subcellularLocation>
</comment>
<reference evidence="5" key="1">
    <citation type="journal article" date="2021" name="PeerJ">
        <title>Extensive microbial diversity within the chicken gut microbiome revealed by metagenomics and culture.</title>
        <authorList>
            <person name="Gilroy R."/>
            <person name="Ravi A."/>
            <person name="Getino M."/>
            <person name="Pursley I."/>
            <person name="Horton D.L."/>
            <person name="Alikhan N.F."/>
            <person name="Baker D."/>
            <person name="Gharbi K."/>
            <person name="Hall N."/>
            <person name="Watson M."/>
            <person name="Adriaenssens E.M."/>
            <person name="Foster-Nyarko E."/>
            <person name="Jarju S."/>
            <person name="Secka A."/>
            <person name="Antonio M."/>
            <person name="Oren A."/>
            <person name="Chaudhuri R.R."/>
            <person name="La Ragione R."/>
            <person name="Hildebrand F."/>
            <person name="Pallen M.J."/>
        </authorList>
    </citation>
    <scope>NUCLEOTIDE SEQUENCE</scope>
    <source>
        <strain evidence="5">CHK135-1449</strain>
    </source>
</reference>
<dbReference type="InterPro" id="IPR052196">
    <property type="entry name" value="Bact_Kbp"/>
</dbReference>
<dbReference type="Pfam" id="PF01476">
    <property type="entry name" value="LysM"/>
    <property type="match status" value="1"/>
</dbReference>
<dbReference type="InterPro" id="IPR036779">
    <property type="entry name" value="LysM_dom_sf"/>
</dbReference>
<dbReference type="CDD" id="cd00118">
    <property type="entry name" value="LysM"/>
    <property type="match status" value="1"/>
</dbReference>
<dbReference type="SMART" id="SM00257">
    <property type="entry name" value="LysM"/>
    <property type="match status" value="1"/>
</dbReference>
<dbReference type="Gene3D" id="3.10.350.10">
    <property type="entry name" value="LysM domain"/>
    <property type="match status" value="1"/>
</dbReference>
<dbReference type="NCBIfam" id="NF008399">
    <property type="entry name" value="PRK11198.1"/>
    <property type="match status" value="1"/>
</dbReference>
<dbReference type="Pfam" id="PF04972">
    <property type="entry name" value="BON"/>
    <property type="match status" value="1"/>
</dbReference>
<dbReference type="PANTHER" id="PTHR34700">
    <property type="entry name" value="POTASSIUM BINDING PROTEIN KBP"/>
    <property type="match status" value="1"/>
</dbReference>
<accession>A0A9D2ZZX7</accession>
<dbReference type="FunFam" id="3.10.350.10:FF:000001">
    <property type="entry name" value="Peptidoglycan-binding protein LysM"/>
    <property type="match status" value="1"/>
</dbReference>
<feature type="domain" description="LysM" evidence="4">
    <location>
        <begin position="108"/>
        <end position="157"/>
    </location>
</feature>
<dbReference type="EMBL" id="DYWX01000108">
    <property type="protein sequence ID" value="HJF28565.1"/>
    <property type="molecule type" value="Genomic_DNA"/>
</dbReference>
<evidence type="ECO:0000313" key="6">
    <source>
        <dbReference type="Proteomes" id="UP000787156"/>
    </source>
</evidence>
<dbReference type="InterPro" id="IPR018392">
    <property type="entry name" value="LysM"/>
</dbReference>
<evidence type="ECO:0000313" key="5">
    <source>
        <dbReference type="EMBL" id="HJF28565.1"/>
    </source>
</evidence>